<proteinExistence type="predicted"/>
<accession>A0A7S4KVM1</accession>
<protein>
    <submittedName>
        <fullName evidence="1">Uncharacterized protein</fullName>
    </submittedName>
</protein>
<evidence type="ECO:0000313" key="1">
    <source>
        <dbReference type="EMBL" id="CAE2306111.1"/>
    </source>
</evidence>
<organism evidence="1">
    <name type="scientific">Paramoeba aestuarina</name>
    <dbReference type="NCBI Taxonomy" id="180227"/>
    <lineage>
        <taxon>Eukaryota</taxon>
        <taxon>Amoebozoa</taxon>
        <taxon>Discosea</taxon>
        <taxon>Flabellinia</taxon>
        <taxon>Dactylopodida</taxon>
        <taxon>Paramoebidae</taxon>
        <taxon>Paramoeba</taxon>
    </lineage>
</organism>
<name>A0A7S4KVM1_9EUKA</name>
<sequence length="101" mass="12077">MTKVLKEIGLQKILDNRCFQCIPKNNSEDIPHEIVISMFFRKFIEYFFLINLKLFSEWLDKPNTCMQDTYFPDGGWKLPVFHSLLAKFHIPCNIERGEGYW</sequence>
<gene>
    <name evidence="1" type="ORF">NAES01612_LOCUS11663</name>
</gene>
<dbReference type="EMBL" id="HBKR01017642">
    <property type="protein sequence ID" value="CAE2306111.1"/>
    <property type="molecule type" value="Transcribed_RNA"/>
</dbReference>
<dbReference type="AlphaFoldDB" id="A0A7S4KVM1"/>
<reference evidence="1" key="1">
    <citation type="submission" date="2021-01" db="EMBL/GenBank/DDBJ databases">
        <authorList>
            <person name="Corre E."/>
            <person name="Pelletier E."/>
            <person name="Niang G."/>
            <person name="Scheremetjew M."/>
            <person name="Finn R."/>
            <person name="Kale V."/>
            <person name="Holt S."/>
            <person name="Cochrane G."/>
            <person name="Meng A."/>
            <person name="Brown T."/>
            <person name="Cohen L."/>
        </authorList>
    </citation>
    <scope>NUCLEOTIDE SEQUENCE</scope>
    <source>
        <strain evidence="1">SoJaBio B1-5/56/2</strain>
    </source>
</reference>